<keyword evidence="2" id="KW-0677">Repeat</keyword>
<dbReference type="Proteomes" id="UP000541444">
    <property type="component" value="Unassembled WGS sequence"/>
</dbReference>
<protein>
    <recommendedName>
        <fullName evidence="8">Annexin</fullName>
    </recommendedName>
</protein>
<keyword evidence="4" id="KW-0041">Annexin</keyword>
<dbReference type="PROSITE" id="PS51897">
    <property type="entry name" value="ANNEXIN_2"/>
    <property type="match status" value="2"/>
</dbReference>
<dbReference type="GO" id="GO:0009409">
    <property type="term" value="P:response to cold"/>
    <property type="evidence" value="ECO:0007669"/>
    <property type="project" value="TreeGrafter"/>
</dbReference>
<evidence type="ECO:0000256" key="4">
    <source>
        <dbReference type="ARBA" id="ARBA00023216"/>
    </source>
</evidence>
<dbReference type="AlphaFoldDB" id="A0A7J7MVZ5"/>
<dbReference type="GO" id="GO:0005737">
    <property type="term" value="C:cytoplasm"/>
    <property type="evidence" value="ECO:0007669"/>
    <property type="project" value="TreeGrafter"/>
</dbReference>
<dbReference type="InterPro" id="IPR018502">
    <property type="entry name" value="Annexin_repeat"/>
</dbReference>
<sequence>MEISCTRSSHELLLVRQAYHSRFKKSLKEDVAFHTTGDFRKLLVLIVSSYRYDRPEVNMTLAKSEAKILHKHISKEYSHDDFIRILTTRSKAQLNAILNHYNNEFGTSITMNLVLLLQLFGSSCVIDT</sequence>
<accession>A0A7J7MVZ5</accession>
<comment type="caution">
    <text evidence="6">The sequence shown here is derived from an EMBL/GenBank/DDBJ whole genome shotgun (WGS) entry which is preliminary data.</text>
</comment>
<dbReference type="GO" id="GO:0009414">
    <property type="term" value="P:response to water deprivation"/>
    <property type="evidence" value="ECO:0007669"/>
    <property type="project" value="TreeGrafter"/>
</dbReference>
<organism evidence="6 7">
    <name type="scientific">Kingdonia uniflora</name>
    <dbReference type="NCBI Taxonomy" id="39325"/>
    <lineage>
        <taxon>Eukaryota</taxon>
        <taxon>Viridiplantae</taxon>
        <taxon>Streptophyta</taxon>
        <taxon>Embryophyta</taxon>
        <taxon>Tracheophyta</taxon>
        <taxon>Spermatophyta</taxon>
        <taxon>Magnoliopsida</taxon>
        <taxon>Ranunculales</taxon>
        <taxon>Circaeasteraceae</taxon>
        <taxon>Kingdonia</taxon>
    </lineage>
</organism>
<dbReference type="GO" id="GO:0001786">
    <property type="term" value="F:phosphatidylserine binding"/>
    <property type="evidence" value="ECO:0007669"/>
    <property type="project" value="TreeGrafter"/>
</dbReference>
<dbReference type="InterPro" id="IPR037104">
    <property type="entry name" value="Annexin_sf"/>
</dbReference>
<evidence type="ECO:0000313" key="7">
    <source>
        <dbReference type="Proteomes" id="UP000541444"/>
    </source>
</evidence>
<evidence type="ECO:0008006" key="8">
    <source>
        <dbReference type="Google" id="ProtNLM"/>
    </source>
</evidence>
<dbReference type="GO" id="GO:0005509">
    <property type="term" value="F:calcium ion binding"/>
    <property type="evidence" value="ECO:0007669"/>
    <property type="project" value="InterPro"/>
</dbReference>
<reference evidence="6 7" key="1">
    <citation type="journal article" date="2020" name="IScience">
        <title>Genome Sequencing of the Endangered Kingdonia uniflora (Circaeasteraceae, Ranunculales) Reveals Potential Mechanisms of Evolutionary Specialization.</title>
        <authorList>
            <person name="Sun Y."/>
            <person name="Deng T."/>
            <person name="Zhang A."/>
            <person name="Moore M.J."/>
            <person name="Landis J.B."/>
            <person name="Lin N."/>
            <person name="Zhang H."/>
            <person name="Zhang X."/>
            <person name="Huang J."/>
            <person name="Zhang X."/>
            <person name="Sun H."/>
            <person name="Wang H."/>
        </authorList>
    </citation>
    <scope>NUCLEOTIDE SEQUENCE [LARGE SCALE GENOMIC DNA]</scope>
    <source>
        <strain evidence="6">TB1705</strain>
        <tissue evidence="6">Leaf</tissue>
    </source>
</reference>
<dbReference type="Pfam" id="PF00191">
    <property type="entry name" value="Annexin"/>
    <property type="match status" value="2"/>
</dbReference>
<evidence type="ECO:0000256" key="5">
    <source>
        <dbReference type="ARBA" id="ARBA00023302"/>
    </source>
</evidence>
<proteinExistence type="predicted"/>
<dbReference type="PANTHER" id="PTHR10502:SF104">
    <property type="entry name" value="ANNEXIN D1"/>
    <property type="match status" value="1"/>
</dbReference>
<dbReference type="GO" id="GO:0005544">
    <property type="term" value="F:calcium-dependent phospholipid binding"/>
    <property type="evidence" value="ECO:0007669"/>
    <property type="project" value="UniProtKB-KW"/>
</dbReference>
<dbReference type="InterPro" id="IPR009118">
    <property type="entry name" value="AnnexinD_plant"/>
</dbReference>
<keyword evidence="7" id="KW-1185">Reference proteome</keyword>
<dbReference type="SUPFAM" id="SSF47874">
    <property type="entry name" value="Annexin"/>
    <property type="match status" value="1"/>
</dbReference>
<evidence type="ECO:0000256" key="2">
    <source>
        <dbReference type="ARBA" id="ARBA00022737"/>
    </source>
</evidence>
<dbReference type="SMART" id="SM00335">
    <property type="entry name" value="ANX"/>
    <property type="match status" value="2"/>
</dbReference>
<dbReference type="Gene3D" id="1.10.220.10">
    <property type="entry name" value="Annexin"/>
    <property type="match status" value="2"/>
</dbReference>
<keyword evidence="5" id="KW-0111">Calcium/phospholipid-binding</keyword>
<evidence type="ECO:0000256" key="3">
    <source>
        <dbReference type="ARBA" id="ARBA00022837"/>
    </source>
</evidence>
<name>A0A7J7MVZ5_9MAGN</name>
<dbReference type="GO" id="GO:0005886">
    <property type="term" value="C:plasma membrane"/>
    <property type="evidence" value="ECO:0007669"/>
    <property type="project" value="TreeGrafter"/>
</dbReference>
<dbReference type="OrthoDB" id="37886at2759"/>
<dbReference type="GO" id="GO:0009651">
    <property type="term" value="P:response to salt stress"/>
    <property type="evidence" value="ECO:0007669"/>
    <property type="project" value="TreeGrafter"/>
</dbReference>
<evidence type="ECO:0000256" key="1">
    <source>
        <dbReference type="ARBA" id="ARBA00022723"/>
    </source>
</evidence>
<dbReference type="EMBL" id="JACGCM010001204">
    <property type="protein sequence ID" value="KAF6159101.1"/>
    <property type="molecule type" value="Genomic_DNA"/>
</dbReference>
<gene>
    <name evidence="6" type="ORF">GIB67_032718</name>
</gene>
<evidence type="ECO:0000313" key="6">
    <source>
        <dbReference type="EMBL" id="KAF6159101.1"/>
    </source>
</evidence>
<keyword evidence="3" id="KW-0106">Calcium</keyword>
<dbReference type="PANTHER" id="PTHR10502">
    <property type="entry name" value="ANNEXIN"/>
    <property type="match status" value="1"/>
</dbReference>
<dbReference type="PRINTS" id="PR01814">
    <property type="entry name" value="ANNEXINPLANT"/>
</dbReference>
<dbReference type="GO" id="GO:0009408">
    <property type="term" value="P:response to heat"/>
    <property type="evidence" value="ECO:0007669"/>
    <property type="project" value="TreeGrafter"/>
</dbReference>
<keyword evidence="1" id="KW-0479">Metal-binding</keyword>